<feature type="region of interest" description="Disordered" evidence="1">
    <location>
        <begin position="316"/>
        <end position="337"/>
    </location>
</feature>
<protein>
    <submittedName>
        <fullName evidence="2">Uncharacterized protein</fullName>
    </submittedName>
</protein>
<gene>
    <name evidence="2" type="ORF">D0865_12741</name>
</gene>
<name>A0A3M7BJ63_HORWE</name>
<evidence type="ECO:0000256" key="1">
    <source>
        <dbReference type="SAM" id="MobiDB-lite"/>
    </source>
</evidence>
<reference evidence="2 3" key="1">
    <citation type="journal article" date="2018" name="BMC Genomics">
        <title>Genomic evidence for intraspecific hybridization in a clonal and extremely halotolerant yeast.</title>
        <authorList>
            <person name="Gostincar C."/>
            <person name="Stajich J.E."/>
            <person name="Zupancic J."/>
            <person name="Zalar P."/>
            <person name="Gunde-Cimerman N."/>
        </authorList>
    </citation>
    <scope>NUCLEOTIDE SEQUENCE [LARGE SCALE GENOMIC DNA]</scope>
    <source>
        <strain evidence="2 3">EXF-151</strain>
    </source>
</reference>
<comment type="caution">
    <text evidence="2">The sequence shown here is derived from an EMBL/GenBank/DDBJ whole genome shotgun (WGS) entry which is preliminary data.</text>
</comment>
<dbReference type="Proteomes" id="UP000270230">
    <property type="component" value="Unassembled WGS sequence"/>
</dbReference>
<dbReference type="AlphaFoldDB" id="A0A3M7BJ63"/>
<dbReference type="VEuPathDB" id="FungiDB:BTJ68_08540"/>
<accession>A0A3M7BJ63</accession>
<dbReference type="EMBL" id="QWIN01001533">
    <property type="protein sequence ID" value="RMY39736.1"/>
    <property type="molecule type" value="Genomic_DNA"/>
</dbReference>
<proteinExistence type="predicted"/>
<evidence type="ECO:0000313" key="3">
    <source>
        <dbReference type="Proteomes" id="UP000270230"/>
    </source>
</evidence>
<organism evidence="2 3">
    <name type="scientific">Hortaea werneckii</name>
    <name type="common">Black yeast</name>
    <name type="synonym">Cladosporium werneckii</name>
    <dbReference type="NCBI Taxonomy" id="91943"/>
    <lineage>
        <taxon>Eukaryota</taxon>
        <taxon>Fungi</taxon>
        <taxon>Dikarya</taxon>
        <taxon>Ascomycota</taxon>
        <taxon>Pezizomycotina</taxon>
        <taxon>Dothideomycetes</taxon>
        <taxon>Dothideomycetidae</taxon>
        <taxon>Mycosphaerellales</taxon>
        <taxon>Teratosphaeriaceae</taxon>
        <taxon>Hortaea</taxon>
    </lineage>
</organism>
<evidence type="ECO:0000313" key="2">
    <source>
        <dbReference type="EMBL" id="RMY39736.1"/>
    </source>
</evidence>
<dbReference type="OrthoDB" id="3741657at2759"/>
<sequence>MADAAGPRRADYCAHAQSVTGCVACNFVNFYDSSVNGVNEHRRWSEAVREAEESLSYKGLDDTQRQAYTKAVETAYARLQACDDRLQQLYNEVESCRAEVDAICGNHPRESWAEVFQDLVRSNVEELDAVFRRAFPGDDAGKFLPEGHSTKRAFEGLDRSRIPATPDVLVGKGLGLQTYLTSARAMGPRVEGIPTPRLPTIAVGEQFVPTFMSTGRAYRMFGLPEDPGDDAPKTDEMAALSVDLQRCDLGASQLPPTAEARTERDYREQDERLATTTATMSEELQWKKLDRTKFLPYTEMLARQYSKLAVDKVTEKKSSNAEADNDDEATTVASSSPWPEAENLDFAGFTNWIAANQRADRKFGLVTLPKWAEDRKQRQALLQEALTREPPFTDQDLNLGSPLQYYNGEPYLLTKLKQLKWFDKKR</sequence>